<dbReference type="EMBL" id="BNJG01000003">
    <property type="protein sequence ID" value="GHO58922.1"/>
    <property type="molecule type" value="Genomic_DNA"/>
</dbReference>
<dbReference type="SUPFAM" id="SSF55729">
    <property type="entry name" value="Acyl-CoA N-acyltransferases (Nat)"/>
    <property type="match status" value="1"/>
</dbReference>
<dbReference type="InterPro" id="IPR000182">
    <property type="entry name" value="GNAT_dom"/>
</dbReference>
<gene>
    <name evidence="2" type="primary">acuA</name>
    <name evidence="2" type="ORF">KSB_73970</name>
</gene>
<keyword evidence="3" id="KW-1185">Reference proteome</keyword>
<dbReference type="Gene3D" id="3.40.630.30">
    <property type="match status" value="1"/>
</dbReference>
<sequence>MRNTVLSPSPHQKTIMTAAGPIYLRSHCSPLFIQELDPDSGMRAFTRLPEHEHALLLQIAEREDTMLTIAYTPAGTIVGHIALCPVDAWWQNLEAAYEIGLEVSSNWRQLGIAHQLMQLVFAETTYEEIIVLGMGLYWHWDMAGLGLDAFRYREMLERFCAAYGFTEYLTSEPNIRMHPANIFLARLGKNARQALVKQFFACLLRSNTLPGL</sequence>
<feature type="domain" description="N-acetyltransferase" evidence="1">
    <location>
        <begin position="51"/>
        <end position="121"/>
    </location>
</feature>
<organism evidence="2 3">
    <name type="scientific">Ktedonobacter robiniae</name>
    <dbReference type="NCBI Taxonomy" id="2778365"/>
    <lineage>
        <taxon>Bacteria</taxon>
        <taxon>Bacillati</taxon>
        <taxon>Chloroflexota</taxon>
        <taxon>Ktedonobacteria</taxon>
        <taxon>Ktedonobacterales</taxon>
        <taxon>Ktedonobacteraceae</taxon>
        <taxon>Ktedonobacter</taxon>
    </lineage>
</organism>
<evidence type="ECO:0000313" key="3">
    <source>
        <dbReference type="Proteomes" id="UP000654345"/>
    </source>
</evidence>
<dbReference type="Proteomes" id="UP000654345">
    <property type="component" value="Unassembled WGS sequence"/>
</dbReference>
<dbReference type="Pfam" id="PF00583">
    <property type="entry name" value="Acetyltransf_1"/>
    <property type="match status" value="1"/>
</dbReference>
<comment type="caution">
    <text evidence="2">The sequence shown here is derived from an EMBL/GenBank/DDBJ whole genome shotgun (WGS) entry which is preliminary data.</text>
</comment>
<evidence type="ECO:0000259" key="1">
    <source>
        <dbReference type="Pfam" id="PF00583"/>
    </source>
</evidence>
<proteinExistence type="predicted"/>
<evidence type="ECO:0000313" key="2">
    <source>
        <dbReference type="EMBL" id="GHO58922.1"/>
    </source>
</evidence>
<accession>A0ABQ3V2C5</accession>
<dbReference type="InterPro" id="IPR016181">
    <property type="entry name" value="Acyl_CoA_acyltransferase"/>
</dbReference>
<protein>
    <submittedName>
        <fullName evidence="2">Acetoin utilization protein AcuA</fullName>
    </submittedName>
</protein>
<reference evidence="2 3" key="1">
    <citation type="journal article" date="2021" name="Int. J. Syst. Evol. Microbiol.">
        <title>Reticulibacter mediterranei gen. nov., sp. nov., within the new family Reticulibacteraceae fam. nov., and Ktedonospora formicarum gen. nov., sp. nov., Ktedonobacter robiniae sp. nov., Dictyobacter formicarum sp. nov. and Dictyobacter arantiisoli sp. nov., belonging to the class Ktedonobacteria.</title>
        <authorList>
            <person name="Yabe S."/>
            <person name="Zheng Y."/>
            <person name="Wang C.M."/>
            <person name="Sakai Y."/>
            <person name="Abe K."/>
            <person name="Yokota A."/>
            <person name="Donadio S."/>
            <person name="Cavaletti L."/>
            <person name="Monciardini P."/>
        </authorList>
    </citation>
    <scope>NUCLEOTIDE SEQUENCE [LARGE SCALE GENOMIC DNA]</scope>
    <source>
        <strain evidence="2 3">SOSP1-30</strain>
    </source>
</reference>
<name>A0ABQ3V2C5_9CHLR</name>
<dbReference type="RefSeq" id="WP_201375161.1">
    <property type="nucleotide sequence ID" value="NZ_BNJG01000003.1"/>
</dbReference>